<organism evidence="2 3">
    <name type="scientific">Streptomyces brasiliensis</name>
    <dbReference type="NCBI Taxonomy" id="1954"/>
    <lineage>
        <taxon>Bacteria</taxon>
        <taxon>Bacillati</taxon>
        <taxon>Actinomycetota</taxon>
        <taxon>Actinomycetes</taxon>
        <taxon>Kitasatosporales</taxon>
        <taxon>Streptomycetaceae</taxon>
        <taxon>Streptomyces</taxon>
    </lineage>
</organism>
<accession>A0A917ULH8</accession>
<feature type="coiled-coil region" evidence="1">
    <location>
        <begin position="36"/>
        <end position="77"/>
    </location>
</feature>
<comment type="caution">
    <text evidence="2">The sequence shown here is derived from an EMBL/GenBank/DDBJ whole genome shotgun (WGS) entry which is preliminary data.</text>
</comment>
<evidence type="ECO:0000313" key="3">
    <source>
        <dbReference type="Proteomes" id="UP000657574"/>
    </source>
</evidence>
<proteinExistence type="predicted"/>
<dbReference type="AlphaFoldDB" id="A0A917ULH8"/>
<reference evidence="2" key="1">
    <citation type="journal article" date="2014" name="Int. J. Syst. Evol. Microbiol.">
        <title>Complete genome sequence of Corynebacterium casei LMG S-19264T (=DSM 44701T), isolated from a smear-ripened cheese.</title>
        <authorList>
            <consortium name="US DOE Joint Genome Institute (JGI-PGF)"/>
            <person name="Walter F."/>
            <person name="Albersmeier A."/>
            <person name="Kalinowski J."/>
            <person name="Ruckert C."/>
        </authorList>
    </citation>
    <scope>NUCLEOTIDE SEQUENCE</scope>
    <source>
        <strain evidence="2">JCM 3086</strain>
    </source>
</reference>
<evidence type="ECO:0000256" key="1">
    <source>
        <dbReference type="SAM" id="Coils"/>
    </source>
</evidence>
<dbReference type="Proteomes" id="UP000657574">
    <property type="component" value="Unassembled WGS sequence"/>
</dbReference>
<evidence type="ECO:0000313" key="2">
    <source>
        <dbReference type="EMBL" id="GGJ66289.1"/>
    </source>
</evidence>
<keyword evidence="1" id="KW-0175">Coiled coil</keyword>
<keyword evidence="3" id="KW-1185">Reference proteome</keyword>
<gene>
    <name evidence="2" type="ORF">GCM10010121_091220</name>
</gene>
<name>A0A917ULH8_9ACTN</name>
<sequence>MGVNTQALAAVHDCEGVGAGSGRLLSTPEGAMPSVIGLLEQREARAREELESWREVLSQTQEEVAAATERAERARVAREKLVQALAEEGAGCVFVAALTGEADPFSERLSAGERHEFESWRGV</sequence>
<dbReference type="EMBL" id="BMQA01000091">
    <property type="protein sequence ID" value="GGJ66289.1"/>
    <property type="molecule type" value="Genomic_DNA"/>
</dbReference>
<reference evidence="2" key="2">
    <citation type="submission" date="2020-09" db="EMBL/GenBank/DDBJ databases">
        <authorList>
            <person name="Sun Q."/>
            <person name="Ohkuma M."/>
        </authorList>
    </citation>
    <scope>NUCLEOTIDE SEQUENCE</scope>
    <source>
        <strain evidence="2">JCM 3086</strain>
    </source>
</reference>
<protein>
    <submittedName>
        <fullName evidence="2">Uncharacterized protein</fullName>
    </submittedName>
</protein>